<dbReference type="InterPro" id="IPR051678">
    <property type="entry name" value="AGP_Transferase"/>
</dbReference>
<dbReference type="Proteomes" id="UP000800200">
    <property type="component" value="Unassembled WGS sequence"/>
</dbReference>
<proteinExistence type="predicted"/>
<evidence type="ECO:0008006" key="3">
    <source>
        <dbReference type="Google" id="ProtNLM"/>
    </source>
</evidence>
<accession>A0A6A6EIR3</accession>
<dbReference type="PANTHER" id="PTHR21310">
    <property type="entry name" value="AMINOGLYCOSIDE PHOSPHOTRANSFERASE-RELATED-RELATED"/>
    <property type="match status" value="1"/>
</dbReference>
<gene>
    <name evidence="1" type="ORF">K469DRAFT_560419</name>
</gene>
<dbReference type="PANTHER" id="PTHR21310:SF48">
    <property type="entry name" value="AMINOGLYCOSIDE PHOSPHOTRANSFERASE DOMAIN-CONTAINING PROTEIN"/>
    <property type="match status" value="1"/>
</dbReference>
<dbReference type="OrthoDB" id="4177236at2759"/>
<keyword evidence="2" id="KW-1185">Reference proteome</keyword>
<dbReference type="EMBL" id="ML994619">
    <property type="protein sequence ID" value="KAF2190020.1"/>
    <property type="molecule type" value="Genomic_DNA"/>
</dbReference>
<dbReference type="AlphaFoldDB" id="A0A6A6EIR3"/>
<dbReference type="SUPFAM" id="SSF56112">
    <property type="entry name" value="Protein kinase-like (PK-like)"/>
    <property type="match status" value="1"/>
</dbReference>
<organism evidence="1 2">
    <name type="scientific">Zopfia rhizophila CBS 207.26</name>
    <dbReference type="NCBI Taxonomy" id="1314779"/>
    <lineage>
        <taxon>Eukaryota</taxon>
        <taxon>Fungi</taxon>
        <taxon>Dikarya</taxon>
        <taxon>Ascomycota</taxon>
        <taxon>Pezizomycotina</taxon>
        <taxon>Dothideomycetes</taxon>
        <taxon>Dothideomycetes incertae sedis</taxon>
        <taxon>Zopfiaceae</taxon>
        <taxon>Zopfia</taxon>
    </lineage>
</organism>
<protein>
    <recommendedName>
        <fullName evidence="3">Aminoglycoside phosphotransferase domain-containing protein</fullName>
    </recommendedName>
</protein>
<evidence type="ECO:0000313" key="2">
    <source>
        <dbReference type="Proteomes" id="UP000800200"/>
    </source>
</evidence>
<evidence type="ECO:0000313" key="1">
    <source>
        <dbReference type="EMBL" id="KAF2190020.1"/>
    </source>
</evidence>
<name>A0A6A6EIR3_9PEZI</name>
<sequence>MAFYSLPYYPDPMSLPPKLPTVKEIDPTQDIPSDQLARKVVGIADHFVVKYGVGADLLKGKMMLFLQQSTSIPVPRVYAWFHLPDTKKNHIIVGHISGTALDLEWPKMDQAAKNAVVSKHYASFEEIRRLKSLGGFCSLGRRSLPNDIFWTSNPSNPFAGPFDTEPDLNEARVGKYVKDGLPKYKMDFYACALKTIFRDYVPIFSQGDLQRENVMIRRSHDASQNEEQLTTVELEIVIIDWEFAGWYPSYLEYVRAIFACGRWADDWSLCVDGILVPALNEYARMVMFLREMWSRNWIVAAILKSQRMHI</sequence>
<dbReference type="InterPro" id="IPR011009">
    <property type="entry name" value="Kinase-like_dom_sf"/>
</dbReference>
<reference evidence="1" key="1">
    <citation type="journal article" date="2020" name="Stud. Mycol.">
        <title>101 Dothideomycetes genomes: a test case for predicting lifestyles and emergence of pathogens.</title>
        <authorList>
            <person name="Haridas S."/>
            <person name="Albert R."/>
            <person name="Binder M."/>
            <person name="Bloem J."/>
            <person name="Labutti K."/>
            <person name="Salamov A."/>
            <person name="Andreopoulos B."/>
            <person name="Baker S."/>
            <person name="Barry K."/>
            <person name="Bills G."/>
            <person name="Bluhm B."/>
            <person name="Cannon C."/>
            <person name="Castanera R."/>
            <person name="Culley D."/>
            <person name="Daum C."/>
            <person name="Ezra D."/>
            <person name="Gonzalez J."/>
            <person name="Henrissat B."/>
            <person name="Kuo A."/>
            <person name="Liang C."/>
            <person name="Lipzen A."/>
            <person name="Lutzoni F."/>
            <person name="Magnuson J."/>
            <person name="Mondo S."/>
            <person name="Nolan M."/>
            <person name="Ohm R."/>
            <person name="Pangilinan J."/>
            <person name="Park H.-J."/>
            <person name="Ramirez L."/>
            <person name="Alfaro M."/>
            <person name="Sun H."/>
            <person name="Tritt A."/>
            <person name="Yoshinaga Y."/>
            <person name="Zwiers L.-H."/>
            <person name="Turgeon B."/>
            <person name="Goodwin S."/>
            <person name="Spatafora J."/>
            <person name="Crous P."/>
            <person name="Grigoriev I."/>
        </authorList>
    </citation>
    <scope>NUCLEOTIDE SEQUENCE</scope>
    <source>
        <strain evidence="1">CBS 207.26</strain>
    </source>
</reference>